<dbReference type="Gene3D" id="3.40.50.10910">
    <property type="entry name" value="Amidohydrolase"/>
    <property type="match status" value="1"/>
</dbReference>
<dbReference type="SUPFAM" id="SSF51338">
    <property type="entry name" value="Composite domain of metallo-dependent hydrolases"/>
    <property type="match status" value="1"/>
</dbReference>
<evidence type="ECO:0000313" key="3">
    <source>
        <dbReference type="Proteomes" id="UP000199534"/>
    </source>
</evidence>
<feature type="domain" description="Amidohydrolase-related" evidence="1">
    <location>
        <begin position="87"/>
        <end position="445"/>
    </location>
</feature>
<dbReference type="Gene3D" id="3.20.20.140">
    <property type="entry name" value="Metal-dependent hydrolases"/>
    <property type="match status" value="1"/>
</dbReference>
<dbReference type="SUPFAM" id="SSF51556">
    <property type="entry name" value="Metallo-dependent hydrolases"/>
    <property type="match status" value="1"/>
</dbReference>
<dbReference type="InterPro" id="IPR032466">
    <property type="entry name" value="Metal_Hydrolase"/>
</dbReference>
<protein>
    <submittedName>
        <fullName evidence="2">Imidazolonepropionase</fullName>
    </submittedName>
</protein>
<dbReference type="AlphaFoldDB" id="A0A1I6FN25"/>
<name>A0A1I6FN25_9FLAO</name>
<dbReference type="InterPro" id="IPR006680">
    <property type="entry name" value="Amidohydro-rel"/>
</dbReference>
<reference evidence="2 3" key="1">
    <citation type="submission" date="2016-10" db="EMBL/GenBank/DDBJ databases">
        <authorList>
            <person name="de Groot N.N."/>
        </authorList>
    </citation>
    <scope>NUCLEOTIDE SEQUENCE [LARGE SCALE GENOMIC DNA]</scope>
    <source>
        <strain evidence="2 3">DSM 21019</strain>
    </source>
</reference>
<organism evidence="2 3">
    <name type="scientific">Robiginitalea myxolifaciens</name>
    <dbReference type="NCBI Taxonomy" id="400055"/>
    <lineage>
        <taxon>Bacteria</taxon>
        <taxon>Pseudomonadati</taxon>
        <taxon>Bacteroidota</taxon>
        <taxon>Flavobacteriia</taxon>
        <taxon>Flavobacteriales</taxon>
        <taxon>Flavobacteriaceae</taxon>
        <taxon>Robiginitalea</taxon>
    </lineage>
</organism>
<dbReference type="EMBL" id="FOYQ01000001">
    <property type="protein sequence ID" value="SFR31254.1"/>
    <property type="molecule type" value="Genomic_DNA"/>
</dbReference>
<dbReference type="GO" id="GO:0016810">
    <property type="term" value="F:hydrolase activity, acting on carbon-nitrogen (but not peptide) bonds"/>
    <property type="evidence" value="ECO:0007669"/>
    <property type="project" value="InterPro"/>
</dbReference>
<proteinExistence type="predicted"/>
<gene>
    <name evidence="2" type="ORF">SAMN04490243_0081</name>
</gene>
<dbReference type="Proteomes" id="UP000199534">
    <property type="component" value="Unassembled WGS sequence"/>
</dbReference>
<dbReference type="Gene3D" id="3.30.110.90">
    <property type="entry name" value="Amidohydrolase"/>
    <property type="match status" value="1"/>
</dbReference>
<dbReference type="STRING" id="400055.SAMN04490243_0081"/>
<evidence type="ECO:0000259" key="1">
    <source>
        <dbReference type="Pfam" id="PF01979"/>
    </source>
</evidence>
<dbReference type="OrthoDB" id="9797498at2"/>
<dbReference type="Gene3D" id="2.30.40.10">
    <property type="entry name" value="Urease, subunit C, domain 1"/>
    <property type="match status" value="2"/>
</dbReference>
<dbReference type="PANTHER" id="PTHR43135:SF3">
    <property type="entry name" value="ALPHA-D-RIBOSE 1-METHYLPHOSPHONATE 5-TRIPHOSPHATE DIPHOSPHATASE"/>
    <property type="match status" value="1"/>
</dbReference>
<evidence type="ECO:0000313" key="2">
    <source>
        <dbReference type="EMBL" id="SFR31254.1"/>
    </source>
</evidence>
<dbReference type="Pfam" id="PF01979">
    <property type="entry name" value="Amidohydro_1"/>
    <property type="match status" value="1"/>
</dbReference>
<dbReference type="RefSeq" id="WP_092979800.1">
    <property type="nucleotide sequence ID" value="NZ_FOYQ01000001.1"/>
</dbReference>
<dbReference type="InterPro" id="IPR051781">
    <property type="entry name" value="Metallo-dep_Hydrolase"/>
</dbReference>
<accession>A0A1I6FN25</accession>
<keyword evidence="3" id="KW-1185">Reference proteome</keyword>
<sequence length="464" mass="50969">MSYSTLFQRALVLIITVSTTLLSCQDKTTTTPDSGQLIENVHIVDVREGTVSDLQHIVIDSGRITAILPQEVETKTFVNRIDGEGAYVVPGLTEMHAHIPSPPTSEERIEATLFLYLAGGVTTIRGMLGHPRHLSLRQEALDGAVLSPRIYTSSPSLNGNSIPDAETAIARVRQYAEEGYDFLKIHPGIKRPVFDSLVRTAKEAGIPFAGHVPVDVGIRHALESGYATIDHVDGYLEGLVPESAGVSPDANGFFGFNFTDLADTAKIAELVALSKERNVRIVPTQSLFERWFAPTTADSLLAQEEMKYMPAATLENWRTVKNQYMEDPAWDPEKWKRFDAIRLHLIAALSAEGPGLLLGSDAPQLFNVPGFSIHHEIDGMQRAGISNAEILRTATLYPAQFFEMESEFGSIAVGKSAEFILVKGNPLEDLDALQELQGVMLRGNWISHDVIQSELARIAKLDKE</sequence>
<dbReference type="InterPro" id="IPR011059">
    <property type="entry name" value="Metal-dep_hydrolase_composite"/>
</dbReference>
<dbReference type="PANTHER" id="PTHR43135">
    <property type="entry name" value="ALPHA-D-RIBOSE 1-METHYLPHOSPHONATE 5-TRIPHOSPHATE DIPHOSPHATASE"/>
    <property type="match status" value="1"/>
</dbReference>